<dbReference type="Proteomes" id="UP001432109">
    <property type="component" value="Segment"/>
</dbReference>
<protein>
    <submittedName>
        <fullName evidence="1">Uncharacterized protein</fullName>
    </submittedName>
</protein>
<dbReference type="EMBL" id="PP034390">
    <property type="protein sequence ID" value="WRW34777.1"/>
    <property type="molecule type" value="Genomic_DNA"/>
</dbReference>
<sequence>MNDCNHTFHFKLDKGVHIYKGHSWYTIPYEKVDLIVKEIEYYIEETY</sequence>
<name>A0AAX4J7Y7_9CAUD</name>
<organism evidence="1 2">
    <name type="scientific">Staphylococcus phage CF5</name>
    <dbReference type="NCBI Taxonomy" id="3113739"/>
    <lineage>
        <taxon>Viruses</taxon>
        <taxon>Duplodnaviria</taxon>
        <taxon>Heunggongvirae</taxon>
        <taxon>Uroviricota</taxon>
        <taxon>Caudoviricetes</taxon>
        <taxon>Herelleviridae</taxon>
        <taxon>Twortvirinae</taxon>
        <taxon>Silviavirus</taxon>
    </lineage>
</organism>
<gene>
    <name evidence="1" type="ORF">CF5_0174</name>
</gene>
<evidence type="ECO:0000313" key="2">
    <source>
        <dbReference type="Proteomes" id="UP001432109"/>
    </source>
</evidence>
<accession>A0AAX4J7Y7</accession>
<evidence type="ECO:0000313" key="1">
    <source>
        <dbReference type="EMBL" id="WRW34777.1"/>
    </source>
</evidence>
<reference evidence="1" key="1">
    <citation type="submission" date="2023-12" db="EMBL/GenBank/DDBJ databases">
        <title>Isolation and Characterisation of Novel Lytic Bacteriophages for therapeutic applications in Prosthetic Joint Infections.</title>
        <authorList>
            <person name="Burton N."/>
            <person name="Melo L.D.R."/>
            <person name="Pearce B."/>
            <person name="Tadesse M.D."/>
            <person name="Vryonis E."/>
            <person name="Sagona A."/>
        </authorList>
    </citation>
    <scope>NUCLEOTIDE SEQUENCE</scope>
</reference>
<proteinExistence type="predicted"/>